<reference evidence="1" key="1">
    <citation type="submission" date="2020-05" db="EMBL/GenBank/DDBJ databases">
        <authorList>
            <person name="Chiriac C."/>
            <person name="Salcher M."/>
            <person name="Ghai R."/>
            <person name="Kavagutti S V."/>
        </authorList>
    </citation>
    <scope>NUCLEOTIDE SEQUENCE</scope>
</reference>
<organism evidence="1">
    <name type="scientific">uncultured Caudovirales phage</name>
    <dbReference type="NCBI Taxonomy" id="2100421"/>
    <lineage>
        <taxon>Viruses</taxon>
        <taxon>Duplodnaviria</taxon>
        <taxon>Heunggongvirae</taxon>
        <taxon>Uroviricota</taxon>
        <taxon>Caudoviricetes</taxon>
        <taxon>Peduoviridae</taxon>
        <taxon>Maltschvirus</taxon>
        <taxon>Maltschvirus maltsch</taxon>
    </lineage>
</organism>
<evidence type="ECO:0000313" key="1">
    <source>
        <dbReference type="EMBL" id="CAB5218751.1"/>
    </source>
</evidence>
<sequence length="99" mass="11510">MKVTITYHDNDSFTVEEVVKQAVHNYGRAAQIEIMPESTMAYDHIYFGLQQLITHEQLSLLYDKDTAYQQDIKKLRESVLYKVTEIIDQVIIDNESKVG</sequence>
<gene>
    <name evidence="1" type="ORF">UFOVP218_118</name>
</gene>
<protein>
    <submittedName>
        <fullName evidence="1">Uncharacterized protein</fullName>
    </submittedName>
</protein>
<dbReference type="EMBL" id="LR798261">
    <property type="protein sequence ID" value="CAB5218751.1"/>
    <property type="molecule type" value="Genomic_DNA"/>
</dbReference>
<proteinExistence type="predicted"/>
<accession>A0A6J7WL01</accession>
<name>A0A6J7WL01_9CAUD</name>